<evidence type="ECO:0000313" key="4">
    <source>
        <dbReference type="Proteomes" id="UP001589867"/>
    </source>
</evidence>
<feature type="domain" description="Phage tail tape measure protein" evidence="2">
    <location>
        <begin position="96"/>
        <end position="293"/>
    </location>
</feature>
<organism evidence="3 4">
    <name type="scientific">Phytohabitans kaempferiae</name>
    <dbReference type="NCBI Taxonomy" id="1620943"/>
    <lineage>
        <taxon>Bacteria</taxon>
        <taxon>Bacillati</taxon>
        <taxon>Actinomycetota</taxon>
        <taxon>Actinomycetes</taxon>
        <taxon>Micromonosporales</taxon>
        <taxon>Micromonosporaceae</taxon>
    </lineage>
</organism>
<protein>
    <submittedName>
        <fullName evidence="3">Phage tail tape measure protein</fullName>
    </submittedName>
</protein>
<keyword evidence="4" id="KW-1185">Reference proteome</keyword>
<keyword evidence="1" id="KW-1133">Transmembrane helix</keyword>
<feature type="transmembrane region" description="Helical" evidence="1">
    <location>
        <begin position="406"/>
        <end position="434"/>
    </location>
</feature>
<sequence>MSTLADLLIRVGIDSGGVDKGARGIAGKLEKTWGHMKQTAAVAGAAAGAAAAAGVMKTMELGAANDKLAAQLGATAEEADRLGKVAGDLYAGGWAASVDEVNNAVGSVVSSIEGMRSASGAALEDMSTKALAFAQAFELDVADAAQYAGSLIHNGLAKDGTEAFDLLTVASRKVPKKLVPDVLEVANEYGQFFKMVGFSGNEAFGLLTAAAGKGSWGIDKAADAVKEFGILATELDGPAAEAFKTLGFNARTMSTDLLAGGDTARAAFEKTVTGLLKVKDPADQAQLALKLFGAPLEDLSKSEIPDFLKTLDAASAGLGKTEGASAGLVDQLSGNAKSSLLAFKNSAEMALVGALEKAAPWLEKTAKFLQDNASWVVPLVATLATFAAVVYAIIVAMKIWTAVQAAWGIVTAISLGPITLIVLAIIALIAIIVLIAKKTDWFGKLWGVIWGAIKAAFWAAVDFIVGYWKWVIGLIVSVAKAWWSLFSGFWTGAWKWITDKIGDFVGFVKGLKTKITSAAKGVFDGFVAAIKGGINTVIRLWNRLDLGWEIAIPSFVPLIGGKRFSIPDLIPDIPMLADGGIVGARPGGTLALLGEGGQDEAVVPLPRGVKRMGAGGGDTHVTVQGGGGSSAEQKIVDLILFLIRTGKIKLRVRSNGDVAVVSS</sequence>
<keyword evidence="1" id="KW-0472">Membrane</keyword>
<name>A0ABV6LZH9_9ACTN</name>
<reference evidence="3 4" key="1">
    <citation type="submission" date="2024-09" db="EMBL/GenBank/DDBJ databases">
        <authorList>
            <person name="Sun Q."/>
            <person name="Mori K."/>
        </authorList>
    </citation>
    <scope>NUCLEOTIDE SEQUENCE [LARGE SCALE GENOMIC DNA]</scope>
    <source>
        <strain evidence="3 4">TBRC 3947</strain>
    </source>
</reference>
<evidence type="ECO:0000259" key="2">
    <source>
        <dbReference type="Pfam" id="PF10145"/>
    </source>
</evidence>
<feature type="transmembrane region" description="Helical" evidence="1">
    <location>
        <begin position="375"/>
        <end position="400"/>
    </location>
</feature>
<dbReference type="RefSeq" id="WP_377248495.1">
    <property type="nucleotide sequence ID" value="NZ_JBHLUH010000010.1"/>
</dbReference>
<evidence type="ECO:0000313" key="3">
    <source>
        <dbReference type="EMBL" id="MFC0527821.1"/>
    </source>
</evidence>
<dbReference type="Pfam" id="PF10145">
    <property type="entry name" value="PhageMin_Tail"/>
    <property type="match status" value="1"/>
</dbReference>
<dbReference type="EMBL" id="JBHLUH010000010">
    <property type="protein sequence ID" value="MFC0527821.1"/>
    <property type="molecule type" value="Genomic_DNA"/>
</dbReference>
<keyword evidence="1" id="KW-0812">Transmembrane</keyword>
<evidence type="ECO:0000256" key="1">
    <source>
        <dbReference type="SAM" id="Phobius"/>
    </source>
</evidence>
<gene>
    <name evidence="3" type="ORF">ACFFIA_09120</name>
</gene>
<dbReference type="InterPro" id="IPR010090">
    <property type="entry name" value="Phage_tape_meas"/>
</dbReference>
<feature type="transmembrane region" description="Helical" evidence="1">
    <location>
        <begin position="441"/>
        <end position="461"/>
    </location>
</feature>
<dbReference type="Proteomes" id="UP001589867">
    <property type="component" value="Unassembled WGS sequence"/>
</dbReference>
<feature type="transmembrane region" description="Helical" evidence="1">
    <location>
        <begin position="467"/>
        <end position="490"/>
    </location>
</feature>
<accession>A0ABV6LZH9</accession>
<comment type="caution">
    <text evidence="3">The sequence shown here is derived from an EMBL/GenBank/DDBJ whole genome shotgun (WGS) entry which is preliminary data.</text>
</comment>
<proteinExistence type="predicted"/>